<dbReference type="eggNOG" id="KOG2784">
    <property type="taxonomic scope" value="Eukaryota"/>
</dbReference>
<dbReference type="GO" id="GO:0005524">
    <property type="term" value="F:ATP binding"/>
    <property type="evidence" value="ECO:0007669"/>
    <property type="project" value="UniProtKB-KW"/>
</dbReference>
<evidence type="ECO:0000259" key="14">
    <source>
        <dbReference type="PROSITE" id="PS50862"/>
    </source>
</evidence>
<evidence type="ECO:0000256" key="12">
    <source>
        <dbReference type="ARBA" id="ARBA00023146"/>
    </source>
</evidence>
<feature type="domain" description="Aminoacyl-transfer RNA synthetases class-II family profile" evidence="14">
    <location>
        <begin position="246"/>
        <end position="523"/>
    </location>
</feature>
<keyword evidence="11" id="KW-0648">Protein biosynthesis</keyword>
<evidence type="ECO:0000313" key="15">
    <source>
        <dbReference type="EnsemblProtists" id="EOD16932"/>
    </source>
</evidence>
<dbReference type="GO" id="GO:0004826">
    <property type="term" value="F:phenylalanine-tRNA ligase activity"/>
    <property type="evidence" value="ECO:0007669"/>
    <property type="project" value="UniProtKB-EC"/>
</dbReference>
<dbReference type="EC" id="6.1.1.20" evidence="4"/>
<dbReference type="InterPro" id="IPR004529">
    <property type="entry name" value="Phe-tRNA-synth_IIc_asu"/>
</dbReference>
<evidence type="ECO:0000256" key="5">
    <source>
        <dbReference type="ARBA" id="ARBA00022490"/>
    </source>
</evidence>
<evidence type="ECO:0000256" key="13">
    <source>
        <dbReference type="ARBA" id="ARBA00030612"/>
    </source>
</evidence>
<reference evidence="16" key="1">
    <citation type="journal article" date="2013" name="Nature">
        <title>Pan genome of the phytoplankton Emiliania underpins its global distribution.</title>
        <authorList>
            <person name="Read B.A."/>
            <person name="Kegel J."/>
            <person name="Klute M.J."/>
            <person name="Kuo A."/>
            <person name="Lefebvre S.C."/>
            <person name="Maumus F."/>
            <person name="Mayer C."/>
            <person name="Miller J."/>
            <person name="Monier A."/>
            <person name="Salamov A."/>
            <person name="Young J."/>
            <person name="Aguilar M."/>
            <person name="Claverie J.M."/>
            <person name="Frickenhaus S."/>
            <person name="Gonzalez K."/>
            <person name="Herman E.K."/>
            <person name="Lin Y.C."/>
            <person name="Napier J."/>
            <person name="Ogata H."/>
            <person name="Sarno A.F."/>
            <person name="Shmutz J."/>
            <person name="Schroeder D."/>
            <person name="de Vargas C."/>
            <person name="Verret F."/>
            <person name="von Dassow P."/>
            <person name="Valentin K."/>
            <person name="Van de Peer Y."/>
            <person name="Wheeler G."/>
            <person name="Dacks J.B."/>
            <person name="Delwiche C.F."/>
            <person name="Dyhrman S.T."/>
            <person name="Glockner G."/>
            <person name="John U."/>
            <person name="Richards T."/>
            <person name="Worden A.Z."/>
            <person name="Zhang X."/>
            <person name="Grigoriev I.V."/>
            <person name="Allen A.E."/>
            <person name="Bidle K."/>
            <person name="Borodovsky M."/>
            <person name="Bowler C."/>
            <person name="Brownlee C."/>
            <person name="Cock J.M."/>
            <person name="Elias M."/>
            <person name="Gladyshev V.N."/>
            <person name="Groth M."/>
            <person name="Guda C."/>
            <person name="Hadaegh A."/>
            <person name="Iglesias-Rodriguez M.D."/>
            <person name="Jenkins J."/>
            <person name="Jones B.M."/>
            <person name="Lawson T."/>
            <person name="Leese F."/>
            <person name="Lindquist E."/>
            <person name="Lobanov A."/>
            <person name="Lomsadze A."/>
            <person name="Malik S.B."/>
            <person name="Marsh M.E."/>
            <person name="Mackinder L."/>
            <person name="Mock T."/>
            <person name="Mueller-Roeber B."/>
            <person name="Pagarete A."/>
            <person name="Parker M."/>
            <person name="Probert I."/>
            <person name="Quesneville H."/>
            <person name="Raines C."/>
            <person name="Rensing S.A."/>
            <person name="Riano-Pachon D.M."/>
            <person name="Richier S."/>
            <person name="Rokitta S."/>
            <person name="Shiraiwa Y."/>
            <person name="Soanes D.M."/>
            <person name="van der Giezen M."/>
            <person name="Wahlund T.M."/>
            <person name="Williams B."/>
            <person name="Wilson W."/>
            <person name="Wolfe G."/>
            <person name="Wurch L.L."/>
        </authorList>
    </citation>
    <scope>NUCLEOTIDE SEQUENCE</scope>
</reference>
<dbReference type="GO" id="GO:0009328">
    <property type="term" value="C:phenylalanine-tRNA ligase complex"/>
    <property type="evidence" value="ECO:0007669"/>
    <property type="project" value="TreeGrafter"/>
</dbReference>
<dbReference type="Pfam" id="PF18553">
    <property type="entry name" value="PheRS_DBD3"/>
    <property type="match status" value="1"/>
</dbReference>
<evidence type="ECO:0000256" key="3">
    <source>
        <dbReference type="ARBA" id="ARBA00006703"/>
    </source>
</evidence>
<dbReference type="GO" id="GO:0046872">
    <property type="term" value="F:metal ion binding"/>
    <property type="evidence" value="ECO:0007669"/>
    <property type="project" value="UniProtKB-KW"/>
</dbReference>
<dbReference type="GO" id="GO:0006432">
    <property type="term" value="P:phenylalanyl-tRNA aminoacylation"/>
    <property type="evidence" value="ECO:0007669"/>
    <property type="project" value="InterPro"/>
</dbReference>
<dbReference type="KEGG" id="ehx:EMIHUDRAFT_445319"/>
<keyword evidence="7" id="KW-0479">Metal-binding</keyword>
<dbReference type="GeneID" id="17263081"/>
<dbReference type="FunFam" id="3.30.930.10:FF:000178">
    <property type="entry name" value="Phenylalanyl-tRNA synthetase subunit alpha"/>
    <property type="match status" value="1"/>
</dbReference>
<protein>
    <recommendedName>
        <fullName evidence="4">phenylalanine--tRNA ligase</fullName>
        <ecNumber evidence="4">6.1.1.20</ecNumber>
    </recommendedName>
    <alternativeName>
        <fullName evidence="13">Phenylalanyl-tRNA synthetase alpha subunit</fullName>
    </alternativeName>
</protein>
<evidence type="ECO:0000256" key="1">
    <source>
        <dbReference type="ARBA" id="ARBA00001946"/>
    </source>
</evidence>
<dbReference type="GeneID" id="19046239"/>
<evidence type="ECO:0000313" key="16">
    <source>
        <dbReference type="Proteomes" id="UP000013827"/>
    </source>
</evidence>
<dbReference type="SUPFAM" id="SSF55681">
    <property type="entry name" value="Class II aaRS and biotin synthetases"/>
    <property type="match status" value="1"/>
</dbReference>
<accession>A0A0D3J097</accession>
<dbReference type="Pfam" id="PF01409">
    <property type="entry name" value="tRNA-synt_2d"/>
    <property type="match status" value="1"/>
</dbReference>
<dbReference type="PANTHER" id="PTHR11538:SF40">
    <property type="entry name" value="PHENYLALANINE--TRNA LIGASE ALPHA SUBUNIT"/>
    <property type="match status" value="1"/>
</dbReference>
<dbReference type="Gene3D" id="3.30.930.10">
    <property type="entry name" value="Bira Bifunctional Protein, Domain 2"/>
    <property type="match status" value="1"/>
</dbReference>
<keyword evidence="16" id="KW-1185">Reference proteome</keyword>
<name>A0A0D3J097_EMIH1</name>
<dbReference type="NCBIfam" id="TIGR00468">
    <property type="entry name" value="pheS"/>
    <property type="match status" value="1"/>
</dbReference>
<evidence type="ECO:0000256" key="8">
    <source>
        <dbReference type="ARBA" id="ARBA00022741"/>
    </source>
</evidence>
<evidence type="ECO:0000256" key="11">
    <source>
        <dbReference type="ARBA" id="ARBA00022917"/>
    </source>
</evidence>
<dbReference type="InterPro" id="IPR006195">
    <property type="entry name" value="aa-tRNA-synth_II"/>
</dbReference>
<dbReference type="GO" id="GO:0000049">
    <property type="term" value="F:tRNA binding"/>
    <property type="evidence" value="ECO:0007669"/>
    <property type="project" value="InterPro"/>
</dbReference>
<dbReference type="HOGENOM" id="CLU_025086_2_2_1"/>
<comment type="cofactor">
    <cofactor evidence="1">
        <name>Mg(2+)</name>
        <dbReference type="ChEBI" id="CHEBI:18420"/>
    </cofactor>
</comment>
<dbReference type="InterPro" id="IPR040725">
    <property type="entry name" value="PheRS_DBD3"/>
</dbReference>
<evidence type="ECO:0000256" key="10">
    <source>
        <dbReference type="ARBA" id="ARBA00022842"/>
    </source>
</evidence>
<dbReference type="PROSITE" id="PS50862">
    <property type="entry name" value="AA_TRNA_LIGASE_II"/>
    <property type="match status" value="1"/>
</dbReference>
<comment type="similarity">
    <text evidence="3">Belongs to the class-II aminoacyl-tRNA synthetase family. Phe-tRNA synthetase alpha subunit type 2 subfamily.</text>
</comment>
<dbReference type="Gene3D" id="3.30.1370.240">
    <property type="match status" value="1"/>
</dbReference>
<dbReference type="Gene3D" id="1.10.10.2320">
    <property type="match status" value="1"/>
</dbReference>
<dbReference type="KEGG" id="ehx:EMIHUDRAFT_432334"/>
<comment type="subcellular location">
    <subcellularLocation>
        <location evidence="2">Cytoplasm</location>
    </subcellularLocation>
</comment>
<keyword evidence="12" id="KW-0030">Aminoacyl-tRNA synthetase</keyword>
<dbReference type="InterPro" id="IPR002319">
    <property type="entry name" value="Phenylalanyl-tRNA_Synthase"/>
</dbReference>
<proteinExistence type="inferred from homology"/>
<keyword evidence="8" id="KW-0547">Nucleotide-binding</keyword>
<dbReference type="EnsemblProtists" id="EOD18238">
    <property type="protein sequence ID" value="EOD18238"/>
    <property type="gene ID" value="EMIHUDRAFT_432334"/>
</dbReference>
<dbReference type="RefSeq" id="XP_005769361.1">
    <property type="nucleotide sequence ID" value="XM_005769304.1"/>
</dbReference>
<dbReference type="NCBIfam" id="NF003210">
    <property type="entry name" value="PRK04172.1"/>
    <property type="match status" value="1"/>
</dbReference>
<dbReference type="CDD" id="cd00496">
    <property type="entry name" value="PheRS_alpha_core"/>
    <property type="match status" value="1"/>
</dbReference>
<keyword evidence="9" id="KW-0067">ATP-binding</keyword>
<evidence type="ECO:0000256" key="7">
    <source>
        <dbReference type="ARBA" id="ARBA00022723"/>
    </source>
</evidence>
<evidence type="ECO:0000256" key="9">
    <source>
        <dbReference type="ARBA" id="ARBA00022840"/>
    </source>
</evidence>
<dbReference type="PANTHER" id="PTHR11538">
    <property type="entry name" value="PHENYLALANYL-TRNA SYNTHETASE"/>
    <property type="match status" value="1"/>
</dbReference>
<reference evidence="15" key="2">
    <citation type="submission" date="2024-10" db="UniProtKB">
        <authorList>
            <consortium name="EnsemblProtists"/>
        </authorList>
    </citation>
    <scope>IDENTIFICATION</scope>
</reference>
<evidence type="ECO:0000256" key="2">
    <source>
        <dbReference type="ARBA" id="ARBA00004496"/>
    </source>
</evidence>
<dbReference type="EnsemblProtists" id="EOD16932">
    <property type="protein sequence ID" value="EOD16932"/>
    <property type="gene ID" value="EMIHUDRAFT_445319"/>
</dbReference>
<keyword evidence="10" id="KW-0460">Magnesium</keyword>
<sequence>MDEAVRLAVDGGKVIEDSQEFAAANGFAHAELVGLCKSLATGGFITTEATSRQSLQLTKEGELVVTSGSPEAVVFGCVPAEGGIASEELDQRAGAAAKVGLSKAIQNKWLQVVKQPLSADELAAAEAAAAAAGKKKAATDRKLVQRLVGSVEDAVQAQLRAAKGGSPPPDAELAVLKKRGLLAVATVKALRVAAGPQHGNWGRKPASDLTHEMVLRGTWRDALFKPVNVDAAGVAPAGGALHPLLKVRSMFREIFLEMGFAEMPTQQYVESSFWNFDALYQPQQHPARDAHDTFFIKTPAQTRELPADYMERVRATHEVGGEGLSDEFNSRSTGWRYDWSEDEARKNLLRTHTTAASSRTLYQIAQLAKANGGAFQPQKYFSIDRVFRNEALDATHLAEFHQVEGFVIDRNLSLGNLMGTIADFYRRLGPEFKHMKFKPTYNPYTEPSMEFHCYHEGLGKWVEVGNSGVFRPEMLRPMGFDEDVQVIAWGMSLERPTMIKYGYDNIRDLFGHRIDLGMVRKHPIVRWT</sequence>
<keyword evidence="5" id="KW-0963">Cytoplasm</keyword>
<keyword evidence="6" id="KW-0436">Ligase</keyword>
<dbReference type="InterPro" id="IPR045864">
    <property type="entry name" value="aa-tRNA-synth_II/BPL/LPL"/>
</dbReference>
<dbReference type="AlphaFoldDB" id="A0A0D3J097"/>
<evidence type="ECO:0000256" key="4">
    <source>
        <dbReference type="ARBA" id="ARBA00012814"/>
    </source>
</evidence>
<dbReference type="PaxDb" id="2903-EOD16932"/>
<dbReference type="Gene3D" id="1.10.10.2330">
    <property type="match status" value="1"/>
</dbReference>
<dbReference type="OMA" id="YVEASFW"/>
<dbReference type="RefSeq" id="XP_005770667.1">
    <property type="nucleotide sequence ID" value="XM_005770610.1"/>
</dbReference>
<dbReference type="Proteomes" id="UP000013827">
    <property type="component" value="Unassembled WGS sequence"/>
</dbReference>
<organism evidence="15 16">
    <name type="scientific">Emiliania huxleyi (strain CCMP1516)</name>
    <dbReference type="NCBI Taxonomy" id="280463"/>
    <lineage>
        <taxon>Eukaryota</taxon>
        <taxon>Haptista</taxon>
        <taxon>Haptophyta</taxon>
        <taxon>Prymnesiophyceae</taxon>
        <taxon>Isochrysidales</taxon>
        <taxon>Noelaerhabdaceae</taxon>
        <taxon>Emiliania</taxon>
    </lineage>
</organism>
<evidence type="ECO:0000256" key="6">
    <source>
        <dbReference type="ARBA" id="ARBA00022598"/>
    </source>
</evidence>
<dbReference type="GO" id="GO:0005829">
    <property type="term" value="C:cytosol"/>
    <property type="evidence" value="ECO:0007669"/>
    <property type="project" value="TreeGrafter"/>
</dbReference>
<dbReference type="STRING" id="2903.R1C468"/>